<reference evidence="2" key="1">
    <citation type="journal article" date="2019" name="Curr. Biol.">
        <title>Genome Sequence of Striga asiatica Provides Insight into the Evolution of Plant Parasitism.</title>
        <authorList>
            <person name="Yoshida S."/>
            <person name="Kim S."/>
            <person name="Wafula E.K."/>
            <person name="Tanskanen J."/>
            <person name="Kim Y.M."/>
            <person name="Honaas L."/>
            <person name="Yang Z."/>
            <person name="Spallek T."/>
            <person name="Conn C.E."/>
            <person name="Ichihashi Y."/>
            <person name="Cheong K."/>
            <person name="Cui S."/>
            <person name="Der J.P."/>
            <person name="Gundlach H."/>
            <person name="Jiao Y."/>
            <person name="Hori C."/>
            <person name="Ishida J.K."/>
            <person name="Kasahara H."/>
            <person name="Kiba T."/>
            <person name="Kim M.S."/>
            <person name="Koo N."/>
            <person name="Laohavisit A."/>
            <person name="Lee Y.H."/>
            <person name="Lumba S."/>
            <person name="McCourt P."/>
            <person name="Mortimer J.C."/>
            <person name="Mutuku J.M."/>
            <person name="Nomura T."/>
            <person name="Sasaki-Sekimoto Y."/>
            <person name="Seto Y."/>
            <person name="Wang Y."/>
            <person name="Wakatake T."/>
            <person name="Sakakibara H."/>
            <person name="Demura T."/>
            <person name="Yamaguchi S."/>
            <person name="Yoneyama K."/>
            <person name="Manabe R.I."/>
            <person name="Nelson D.C."/>
            <person name="Schulman A.H."/>
            <person name="Timko M.P."/>
            <person name="dePamphilis C.W."/>
            <person name="Choi D."/>
            <person name="Shirasu K."/>
        </authorList>
    </citation>
    <scope>NUCLEOTIDE SEQUENCE [LARGE SCALE GENOMIC DNA]</scope>
    <source>
        <strain evidence="2">cv. UVA1</strain>
    </source>
</reference>
<dbReference type="EMBL" id="BKCP01006283">
    <property type="protein sequence ID" value="GER42077.1"/>
    <property type="molecule type" value="Genomic_DNA"/>
</dbReference>
<protein>
    <submittedName>
        <fullName evidence="1">Photosystem II reaction center PsbP family protein</fullName>
    </submittedName>
</protein>
<keyword evidence="2" id="KW-1185">Reference proteome</keyword>
<gene>
    <name evidence="1" type="ORF">STAS_18850</name>
</gene>
<proteinExistence type="predicted"/>
<organism evidence="1 2">
    <name type="scientific">Striga asiatica</name>
    <name type="common">Asiatic witchweed</name>
    <name type="synonym">Buchnera asiatica</name>
    <dbReference type="NCBI Taxonomy" id="4170"/>
    <lineage>
        <taxon>Eukaryota</taxon>
        <taxon>Viridiplantae</taxon>
        <taxon>Streptophyta</taxon>
        <taxon>Embryophyta</taxon>
        <taxon>Tracheophyta</taxon>
        <taxon>Spermatophyta</taxon>
        <taxon>Magnoliopsida</taxon>
        <taxon>eudicotyledons</taxon>
        <taxon>Gunneridae</taxon>
        <taxon>Pentapetalae</taxon>
        <taxon>asterids</taxon>
        <taxon>lamiids</taxon>
        <taxon>Lamiales</taxon>
        <taxon>Orobanchaceae</taxon>
        <taxon>Buchnereae</taxon>
        <taxon>Striga</taxon>
    </lineage>
</organism>
<comment type="caution">
    <text evidence="1">The sequence shown here is derived from an EMBL/GenBank/DDBJ whole genome shotgun (WGS) entry which is preliminary data.</text>
</comment>
<evidence type="ECO:0000313" key="2">
    <source>
        <dbReference type="Proteomes" id="UP000325081"/>
    </source>
</evidence>
<accession>A0A5A7QCE9</accession>
<sequence length="99" mass="11089">MPSSSPINISDKANGLGVSQSAEKGRKLTDIRNLGILHYKVEWGTNSKILRYVAKVALQDKKKSIKLLRPEDTSLEEEQFAVLNQLTYGTDDISKEQKL</sequence>
<name>A0A5A7QCE9_STRAF</name>
<dbReference type="Proteomes" id="UP000325081">
    <property type="component" value="Unassembled WGS sequence"/>
</dbReference>
<dbReference type="AlphaFoldDB" id="A0A5A7QCE9"/>
<evidence type="ECO:0000313" key="1">
    <source>
        <dbReference type="EMBL" id="GER42077.1"/>
    </source>
</evidence>